<reference evidence="3" key="3">
    <citation type="submission" date="2025-09" db="UniProtKB">
        <authorList>
            <consortium name="Ensembl"/>
        </authorList>
    </citation>
    <scope>IDENTIFICATION</scope>
    <source>
        <strain evidence="3">Brown Norway</strain>
    </source>
</reference>
<sequence length="129" mass="14916">MSVALGNTLQGFLTFKDVAPEFTLEEWESLNYTQRALYMDVILETYNNLLSVENNLIGGKHGNVLEQDTECIVHEHMNIQKNFCKWDEISNMTLESTQSTPHKTHLRDSSLQASNLKRHRAGKMREVYK</sequence>
<dbReference type="InterPro" id="IPR036051">
    <property type="entry name" value="KRAB_dom_sf"/>
</dbReference>
<evidence type="ECO:0000259" key="2">
    <source>
        <dbReference type="PROSITE" id="PS50805"/>
    </source>
</evidence>
<dbReference type="GeneTree" id="ENSGT00940000154712"/>
<protein>
    <recommendedName>
        <fullName evidence="2">KRAB domain-containing protein</fullName>
    </recommendedName>
</protein>
<keyword evidence="4" id="KW-1185">Reference proteome</keyword>
<accession>A0A8I6ASJ1</accession>
<proteinExistence type="predicted"/>
<dbReference type="RGD" id="150344535">
    <property type="gene designation" value="ENSRNOG00000066546"/>
</dbReference>
<reference evidence="3" key="1">
    <citation type="submission" date="2024-01" db="EMBL/GenBank/DDBJ databases">
        <title>GRCr8: a new rat reference genome assembly contstructed from accurate long reads and long range scaffolding.</title>
        <authorList>
            <person name="Doris P.A."/>
            <person name="Kalbfleisch T."/>
            <person name="Li K."/>
            <person name="Howe K."/>
            <person name="Wood J."/>
        </authorList>
    </citation>
    <scope>NUCLEOTIDE SEQUENCE [LARGE SCALE GENOMIC DNA]</scope>
    <source>
        <strain evidence="3">Brown Norway</strain>
    </source>
</reference>
<dbReference type="Ensembl" id="ENSRNOT00000108919.2">
    <property type="protein sequence ID" value="ENSRNOP00000096466.2"/>
    <property type="gene ID" value="ENSRNOG00000066546.2"/>
</dbReference>
<gene>
    <name evidence="5" type="primary">ENSRNOG00000066546</name>
    <name evidence="3" type="synonym">Rex2l6</name>
</gene>
<dbReference type="SUPFAM" id="SSF109640">
    <property type="entry name" value="KRAB domain (Kruppel-associated box)"/>
    <property type="match status" value="1"/>
</dbReference>
<evidence type="ECO:0000256" key="1">
    <source>
        <dbReference type="SAM" id="MobiDB-lite"/>
    </source>
</evidence>
<dbReference type="Gene3D" id="6.10.140.140">
    <property type="match status" value="1"/>
</dbReference>
<feature type="domain" description="KRAB" evidence="2">
    <location>
        <begin position="13"/>
        <end position="84"/>
    </location>
</feature>
<dbReference type="GO" id="GO:0006355">
    <property type="term" value="P:regulation of DNA-templated transcription"/>
    <property type="evidence" value="ECO:0007669"/>
    <property type="project" value="InterPro"/>
</dbReference>
<dbReference type="PROSITE" id="PS50805">
    <property type="entry name" value="KRAB"/>
    <property type="match status" value="1"/>
</dbReference>
<evidence type="ECO:0000313" key="5">
    <source>
        <dbReference type="RGD" id="150344535"/>
    </source>
</evidence>
<evidence type="ECO:0000313" key="4">
    <source>
        <dbReference type="Proteomes" id="UP000002494"/>
    </source>
</evidence>
<dbReference type="PANTHER" id="PTHR23232">
    <property type="entry name" value="KRAB DOMAIN C2H2 ZINC FINGER"/>
    <property type="match status" value="1"/>
</dbReference>
<dbReference type="Pfam" id="PF01352">
    <property type="entry name" value="KRAB"/>
    <property type="match status" value="1"/>
</dbReference>
<dbReference type="AlphaFoldDB" id="A0A8I6ASJ1"/>
<dbReference type="InterPro" id="IPR050169">
    <property type="entry name" value="Krueppel_C2H2_ZnF"/>
</dbReference>
<organism evidence="3 4">
    <name type="scientific">Rattus norvegicus</name>
    <name type="common">Rat</name>
    <dbReference type="NCBI Taxonomy" id="10116"/>
    <lineage>
        <taxon>Eukaryota</taxon>
        <taxon>Metazoa</taxon>
        <taxon>Chordata</taxon>
        <taxon>Craniata</taxon>
        <taxon>Vertebrata</taxon>
        <taxon>Euteleostomi</taxon>
        <taxon>Mammalia</taxon>
        <taxon>Eutheria</taxon>
        <taxon>Euarchontoglires</taxon>
        <taxon>Glires</taxon>
        <taxon>Rodentia</taxon>
        <taxon>Myomorpha</taxon>
        <taxon>Muroidea</taxon>
        <taxon>Muridae</taxon>
        <taxon>Murinae</taxon>
        <taxon>Rattus</taxon>
    </lineage>
</organism>
<dbReference type="Proteomes" id="UP000002494">
    <property type="component" value="Chromosome 5"/>
</dbReference>
<evidence type="ECO:0000313" key="3">
    <source>
        <dbReference type="Ensembl" id="ENSRNOP00000096466.2"/>
    </source>
</evidence>
<dbReference type="SMART" id="SM00349">
    <property type="entry name" value="KRAB"/>
    <property type="match status" value="1"/>
</dbReference>
<dbReference type="CDD" id="cd07765">
    <property type="entry name" value="KRAB_A-box"/>
    <property type="match status" value="1"/>
</dbReference>
<dbReference type="AGR" id="RGD:150344535"/>
<dbReference type="PANTHER" id="PTHR23232:SF150">
    <property type="entry name" value="ZINC FINGER PROTEIN 993-RELATED"/>
    <property type="match status" value="1"/>
</dbReference>
<dbReference type="InterPro" id="IPR001909">
    <property type="entry name" value="KRAB"/>
</dbReference>
<name>A0A8I6ASJ1_RAT</name>
<feature type="region of interest" description="Disordered" evidence="1">
    <location>
        <begin position="95"/>
        <end position="129"/>
    </location>
</feature>
<reference evidence="3" key="2">
    <citation type="submission" date="2025-08" db="UniProtKB">
        <authorList>
            <consortium name="Ensembl"/>
        </authorList>
    </citation>
    <scope>IDENTIFICATION</scope>
    <source>
        <strain evidence="3">Brown Norway</strain>
    </source>
</reference>